<evidence type="ECO:0000256" key="4">
    <source>
        <dbReference type="ARBA" id="ARBA00023125"/>
    </source>
</evidence>
<dbReference type="OrthoDB" id="368799at2"/>
<evidence type="ECO:0000259" key="9">
    <source>
        <dbReference type="PROSITE" id="PS51755"/>
    </source>
</evidence>
<dbReference type="GO" id="GO:0000156">
    <property type="term" value="F:phosphorelay response regulator activity"/>
    <property type="evidence" value="ECO:0007669"/>
    <property type="project" value="TreeGrafter"/>
</dbReference>
<evidence type="ECO:0000256" key="6">
    <source>
        <dbReference type="PROSITE-ProRule" id="PRU00169"/>
    </source>
</evidence>
<dbReference type="Pfam" id="PF00486">
    <property type="entry name" value="Trans_reg_C"/>
    <property type="match status" value="1"/>
</dbReference>
<evidence type="ECO:0000256" key="7">
    <source>
        <dbReference type="PROSITE-ProRule" id="PRU01091"/>
    </source>
</evidence>
<dbReference type="Gene3D" id="1.10.10.10">
    <property type="entry name" value="Winged helix-like DNA-binding domain superfamily/Winged helix DNA-binding domain"/>
    <property type="match status" value="1"/>
</dbReference>
<dbReference type="Proteomes" id="UP000438699">
    <property type="component" value="Unassembled WGS sequence"/>
</dbReference>
<dbReference type="Pfam" id="PF00072">
    <property type="entry name" value="Response_reg"/>
    <property type="match status" value="1"/>
</dbReference>
<evidence type="ECO:0000313" key="10">
    <source>
        <dbReference type="EMBL" id="KAB1442183.1"/>
    </source>
</evidence>
<evidence type="ECO:0000313" key="11">
    <source>
        <dbReference type="Proteomes" id="UP000438699"/>
    </source>
</evidence>
<dbReference type="GO" id="GO:0005829">
    <property type="term" value="C:cytosol"/>
    <property type="evidence" value="ECO:0007669"/>
    <property type="project" value="TreeGrafter"/>
</dbReference>
<gene>
    <name evidence="10" type="ORF">F8A88_06885</name>
</gene>
<dbReference type="InterPro" id="IPR039420">
    <property type="entry name" value="WalR-like"/>
</dbReference>
<keyword evidence="1 6" id="KW-0597">Phosphoprotein</keyword>
<feature type="modified residue" description="4-aspartylphosphate" evidence="6">
    <location>
        <position position="53"/>
    </location>
</feature>
<dbReference type="SMART" id="SM00862">
    <property type="entry name" value="Trans_reg_C"/>
    <property type="match status" value="1"/>
</dbReference>
<dbReference type="RefSeq" id="WP_151150404.1">
    <property type="nucleotide sequence ID" value="NZ_WAIE01000002.1"/>
</dbReference>
<organism evidence="10 11">
    <name type="scientific">Pseudodesulfovibrio senegalensis</name>
    <dbReference type="NCBI Taxonomy" id="1721087"/>
    <lineage>
        <taxon>Bacteria</taxon>
        <taxon>Pseudomonadati</taxon>
        <taxon>Thermodesulfobacteriota</taxon>
        <taxon>Desulfovibrionia</taxon>
        <taxon>Desulfovibrionales</taxon>
        <taxon>Desulfovibrionaceae</taxon>
    </lineage>
</organism>
<dbReference type="Gene3D" id="6.10.250.690">
    <property type="match status" value="1"/>
</dbReference>
<dbReference type="CDD" id="cd00383">
    <property type="entry name" value="trans_reg_C"/>
    <property type="match status" value="1"/>
</dbReference>
<dbReference type="GO" id="GO:0000976">
    <property type="term" value="F:transcription cis-regulatory region binding"/>
    <property type="evidence" value="ECO:0007669"/>
    <property type="project" value="TreeGrafter"/>
</dbReference>
<comment type="caution">
    <text evidence="10">The sequence shown here is derived from an EMBL/GenBank/DDBJ whole genome shotgun (WGS) entry which is preliminary data.</text>
</comment>
<dbReference type="AlphaFoldDB" id="A0A6N6N307"/>
<evidence type="ECO:0000259" key="8">
    <source>
        <dbReference type="PROSITE" id="PS50110"/>
    </source>
</evidence>
<dbReference type="CDD" id="cd17624">
    <property type="entry name" value="REC_OmpR_PmrA-like"/>
    <property type="match status" value="1"/>
</dbReference>
<evidence type="ECO:0000256" key="2">
    <source>
        <dbReference type="ARBA" id="ARBA00023012"/>
    </source>
</evidence>
<dbReference type="GO" id="GO:0032993">
    <property type="term" value="C:protein-DNA complex"/>
    <property type="evidence" value="ECO:0007669"/>
    <property type="project" value="TreeGrafter"/>
</dbReference>
<feature type="DNA-binding region" description="OmpR/PhoB-type" evidence="7">
    <location>
        <begin position="125"/>
        <end position="222"/>
    </location>
</feature>
<dbReference type="InterPro" id="IPR011006">
    <property type="entry name" value="CheY-like_superfamily"/>
</dbReference>
<evidence type="ECO:0000256" key="3">
    <source>
        <dbReference type="ARBA" id="ARBA00023015"/>
    </source>
</evidence>
<evidence type="ECO:0000256" key="5">
    <source>
        <dbReference type="ARBA" id="ARBA00023163"/>
    </source>
</evidence>
<dbReference type="PROSITE" id="PS50110">
    <property type="entry name" value="RESPONSE_REGULATORY"/>
    <property type="match status" value="1"/>
</dbReference>
<accession>A0A6N6N307</accession>
<dbReference type="PANTHER" id="PTHR48111:SF22">
    <property type="entry name" value="REGULATOR OF RPOS"/>
    <property type="match status" value="1"/>
</dbReference>
<feature type="domain" description="Response regulatory" evidence="8">
    <location>
        <begin position="4"/>
        <end position="118"/>
    </location>
</feature>
<sequence length="224" mass="25386">MNIYALLVEDDLDLAASLVEYLELEGITCDHAANGEHGLQLAREYKYDVIMLDVMLPKLNGLNLCSKLRRDGLDVPVLMITARDSLDDKIEGFEAGSDDYLVKPFALKELLLRVRALAKRRSSQPRRYVVADLEVDTEQHQATRAGIKLTLSPKEWALLEYMAKMSPNIAPKDEIQRAVWGEILPESNSLKVHMHKLRQKVDKPFPEPLIQTIPGVGFVLRKQQ</sequence>
<feature type="domain" description="OmpR/PhoB-type" evidence="9">
    <location>
        <begin position="125"/>
        <end position="222"/>
    </location>
</feature>
<dbReference type="PANTHER" id="PTHR48111">
    <property type="entry name" value="REGULATOR OF RPOS"/>
    <property type="match status" value="1"/>
</dbReference>
<keyword evidence="3" id="KW-0805">Transcription regulation</keyword>
<dbReference type="SUPFAM" id="SSF52172">
    <property type="entry name" value="CheY-like"/>
    <property type="match status" value="1"/>
</dbReference>
<proteinExistence type="predicted"/>
<dbReference type="SMART" id="SM00448">
    <property type="entry name" value="REC"/>
    <property type="match status" value="1"/>
</dbReference>
<dbReference type="EMBL" id="WAIE01000002">
    <property type="protein sequence ID" value="KAB1442183.1"/>
    <property type="molecule type" value="Genomic_DNA"/>
</dbReference>
<evidence type="ECO:0000256" key="1">
    <source>
        <dbReference type="ARBA" id="ARBA00022553"/>
    </source>
</evidence>
<dbReference type="InterPro" id="IPR036388">
    <property type="entry name" value="WH-like_DNA-bd_sf"/>
</dbReference>
<reference evidence="10 11" key="1">
    <citation type="journal article" date="2017" name="Int. J. Syst. Evol. Microbiol.">
        <title>Desulfovibrio senegalensis sp. nov., a mesophilic sulfate reducer isolated from marine sediment.</title>
        <authorList>
            <person name="Thioye A."/>
            <person name="Gam Z.B.A."/>
            <person name="Mbengue M."/>
            <person name="Cayol J.L."/>
            <person name="Joseph-Bartoli M."/>
            <person name="Toure-Kane C."/>
            <person name="Labat M."/>
        </authorList>
    </citation>
    <scope>NUCLEOTIDE SEQUENCE [LARGE SCALE GENOMIC DNA]</scope>
    <source>
        <strain evidence="10 11">DSM 101509</strain>
    </source>
</reference>
<dbReference type="PROSITE" id="PS51755">
    <property type="entry name" value="OMPR_PHOB"/>
    <property type="match status" value="1"/>
</dbReference>
<dbReference type="Gene3D" id="3.40.50.2300">
    <property type="match status" value="1"/>
</dbReference>
<keyword evidence="11" id="KW-1185">Reference proteome</keyword>
<dbReference type="InterPro" id="IPR001867">
    <property type="entry name" value="OmpR/PhoB-type_DNA-bd"/>
</dbReference>
<dbReference type="InterPro" id="IPR016032">
    <property type="entry name" value="Sig_transdc_resp-reg_C-effctor"/>
</dbReference>
<keyword evidence="5" id="KW-0804">Transcription</keyword>
<dbReference type="SUPFAM" id="SSF46894">
    <property type="entry name" value="C-terminal effector domain of the bipartite response regulators"/>
    <property type="match status" value="1"/>
</dbReference>
<protein>
    <submittedName>
        <fullName evidence="10">Response regulator transcription factor</fullName>
    </submittedName>
</protein>
<dbReference type="GO" id="GO:0006355">
    <property type="term" value="P:regulation of DNA-templated transcription"/>
    <property type="evidence" value="ECO:0007669"/>
    <property type="project" value="InterPro"/>
</dbReference>
<keyword evidence="4 7" id="KW-0238">DNA-binding</keyword>
<name>A0A6N6N307_9BACT</name>
<dbReference type="InterPro" id="IPR001789">
    <property type="entry name" value="Sig_transdc_resp-reg_receiver"/>
</dbReference>
<keyword evidence="2" id="KW-0902">Two-component regulatory system</keyword>